<feature type="binding site" description="axial binding residue" evidence="13">
    <location>
        <position position="443"/>
    </location>
    <ligand>
        <name>heme</name>
        <dbReference type="ChEBI" id="CHEBI:30413"/>
    </ligand>
    <ligandPart>
        <name>Fe</name>
        <dbReference type="ChEBI" id="CHEBI:18248"/>
    </ligandPart>
</feature>
<evidence type="ECO:0000256" key="6">
    <source>
        <dbReference type="ARBA" id="ARBA00022723"/>
    </source>
</evidence>
<evidence type="ECO:0000256" key="13">
    <source>
        <dbReference type="PIRSR" id="PIRSR602401-1"/>
    </source>
</evidence>
<keyword evidence="7" id="KW-0256">Endoplasmic reticulum</keyword>
<dbReference type="Pfam" id="PF00067">
    <property type="entry name" value="p450"/>
    <property type="match status" value="2"/>
</dbReference>
<keyword evidence="11" id="KW-0503">Monooxygenase</keyword>
<reference evidence="16" key="1">
    <citation type="submission" date="2025-08" db="UniProtKB">
        <authorList>
            <consortium name="RefSeq"/>
        </authorList>
    </citation>
    <scope>IDENTIFICATION</scope>
    <source>
        <tissue evidence="16">Whole body</tissue>
    </source>
</reference>
<dbReference type="GO" id="GO:0016705">
    <property type="term" value="F:oxidoreductase activity, acting on paired donors, with incorporation or reduction of molecular oxygen"/>
    <property type="evidence" value="ECO:0007669"/>
    <property type="project" value="InterPro"/>
</dbReference>
<comment type="similarity">
    <text evidence="4">Belongs to the cytochrome P450 family.</text>
</comment>
<keyword evidence="9" id="KW-0560">Oxidoreductase</keyword>
<dbReference type="FunFam" id="1.10.630.10:FF:000042">
    <property type="entry name" value="Cytochrome P450"/>
    <property type="match status" value="2"/>
</dbReference>
<dbReference type="PANTHER" id="PTHR24292:SF54">
    <property type="entry name" value="CYP9F3-RELATED"/>
    <property type="match status" value="1"/>
</dbReference>
<dbReference type="GO" id="GO:0004497">
    <property type="term" value="F:monooxygenase activity"/>
    <property type="evidence" value="ECO:0007669"/>
    <property type="project" value="UniProtKB-KW"/>
</dbReference>
<dbReference type="InterPro" id="IPR050476">
    <property type="entry name" value="Insect_CytP450_Detox"/>
</dbReference>
<proteinExistence type="inferred from homology"/>
<keyword evidence="10 13" id="KW-0408">Iron</keyword>
<evidence type="ECO:0000256" key="14">
    <source>
        <dbReference type="SAM" id="Phobius"/>
    </source>
</evidence>
<feature type="transmembrane region" description="Helical" evidence="14">
    <location>
        <begin position="6"/>
        <end position="28"/>
    </location>
</feature>
<evidence type="ECO:0000256" key="3">
    <source>
        <dbReference type="ARBA" id="ARBA00004406"/>
    </source>
</evidence>
<dbReference type="SUPFAM" id="SSF48264">
    <property type="entry name" value="Cytochrome P450"/>
    <property type="match status" value="2"/>
</dbReference>
<feature type="transmembrane region" description="Helical" evidence="14">
    <location>
        <begin position="504"/>
        <end position="523"/>
    </location>
</feature>
<dbReference type="GO" id="GO:0005506">
    <property type="term" value="F:iron ion binding"/>
    <property type="evidence" value="ECO:0007669"/>
    <property type="project" value="InterPro"/>
</dbReference>
<dbReference type="Gene3D" id="1.10.630.10">
    <property type="entry name" value="Cytochrome P450"/>
    <property type="match status" value="2"/>
</dbReference>
<evidence type="ECO:0000313" key="16">
    <source>
        <dbReference type="RefSeq" id="XP_017891700.2"/>
    </source>
</evidence>
<dbReference type="AlphaFoldDB" id="A0AAJ7JEM3"/>
<comment type="cofactor">
    <cofactor evidence="1 13">
        <name>heme</name>
        <dbReference type="ChEBI" id="CHEBI:30413"/>
    </cofactor>
</comment>
<keyword evidence="14" id="KW-0812">Transmembrane</keyword>
<keyword evidence="12 14" id="KW-0472">Membrane</keyword>
<evidence type="ECO:0000256" key="10">
    <source>
        <dbReference type="ARBA" id="ARBA00023004"/>
    </source>
</evidence>
<evidence type="ECO:0000256" key="11">
    <source>
        <dbReference type="ARBA" id="ARBA00023033"/>
    </source>
</evidence>
<dbReference type="InterPro" id="IPR036396">
    <property type="entry name" value="Cyt_P450_sf"/>
</dbReference>
<dbReference type="PROSITE" id="PS00086">
    <property type="entry name" value="CYTOCHROME_P450"/>
    <property type="match status" value="2"/>
</dbReference>
<evidence type="ECO:0000256" key="5">
    <source>
        <dbReference type="ARBA" id="ARBA00022617"/>
    </source>
</evidence>
<evidence type="ECO:0000256" key="4">
    <source>
        <dbReference type="ARBA" id="ARBA00010617"/>
    </source>
</evidence>
<dbReference type="PRINTS" id="PR00463">
    <property type="entry name" value="EP450I"/>
</dbReference>
<organism evidence="15 16">
    <name type="scientific">Ceratina calcarata</name>
    <dbReference type="NCBI Taxonomy" id="156304"/>
    <lineage>
        <taxon>Eukaryota</taxon>
        <taxon>Metazoa</taxon>
        <taxon>Ecdysozoa</taxon>
        <taxon>Arthropoda</taxon>
        <taxon>Hexapoda</taxon>
        <taxon>Insecta</taxon>
        <taxon>Pterygota</taxon>
        <taxon>Neoptera</taxon>
        <taxon>Endopterygota</taxon>
        <taxon>Hymenoptera</taxon>
        <taxon>Apocrita</taxon>
        <taxon>Aculeata</taxon>
        <taxon>Apoidea</taxon>
        <taxon>Anthophila</taxon>
        <taxon>Apidae</taxon>
        <taxon>Ceratina</taxon>
        <taxon>Zadontomerus</taxon>
    </lineage>
</organism>
<dbReference type="GO" id="GO:0005789">
    <property type="term" value="C:endoplasmic reticulum membrane"/>
    <property type="evidence" value="ECO:0007669"/>
    <property type="project" value="UniProtKB-SubCell"/>
</dbReference>
<dbReference type="KEGG" id="ccal:108631932"/>
<evidence type="ECO:0000256" key="9">
    <source>
        <dbReference type="ARBA" id="ARBA00023002"/>
    </source>
</evidence>
<protein>
    <submittedName>
        <fullName evidence="16">Uncharacterized protein LOC108631932</fullName>
    </submittedName>
</protein>
<dbReference type="InterPro" id="IPR002401">
    <property type="entry name" value="Cyt_P450_E_grp-I"/>
</dbReference>
<evidence type="ECO:0000256" key="12">
    <source>
        <dbReference type="ARBA" id="ARBA00023136"/>
    </source>
</evidence>
<dbReference type="PANTHER" id="PTHR24292">
    <property type="entry name" value="CYTOCHROME P450"/>
    <property type="match status" value="1"/>
</dbReference>
<dbReference type="RefSeq" id="XP_017891700.2">
    <property type="nucleotide sequence ID" value="XM_018036211.2"/>
</dbReference>
<evidence type="ECO:0000256" key="7">
    <source>
        <dbReference type="ARBA" id="ARBA00022824"/>
    </source>
</evidence>
<evidence type="ECO:0000313" key="15">
    <source>
        <dbReference type="Proteomes" id="UP000694925"/>
    </source>
</evidence>
<keyword evidence="5 13" id="KW-0349">Heme</keyword>
<keyword evidence="14" id="KW-1133">Transmembrane helix</keyword>
<evidence type="ECO:0000256" key="2">
    <source>
        <dbReference type="ARBA" id="ARBA00004174"/>
    </source>
</evidence>
<sequence>MEYLQILLGLAAVLIGLLYYYSSTFNFWKNRGISGPKPIAFVGNTLNLALRKISFSDQINEWYKQYKNETVFGVFEGNSPVLIINDLDLIKDVLIRDFSLFADRGFKIFPEIEVLGEHLFLLEPKRWRLMRNRLSPIFTSGKLREMFPLLEECAQNLEKYLDYVAESGKDVEVRDLTAKYTTDVIGSCAFGITMNALNDDNSEFRQMGRKMFKPTFRFYIRDTLKRMWPSLYEIFGPYLQNKEVDSFFVNLISETMKYRKEHNVSRPDFVNMLMEVKEHPEKMDNIEITDALLAAQAFVFFVAGFETSSTTMSHALYELAQNQDMQNKLREEITENFAKNNGISSYDQLKELKYLDKVFKETLRKYPVLGVLNRKAMENYTFKGTKITIPENQMVMIPVMGIHRDPAIYPDPDKFDPERFNEDAVAARHPMSYLPFGDGPRNCIGARFAQFQSKLGLAMILRKHKVEVCENTTIPYKSEPKSFLLQLKGGVHLRIAKVTAAMTIYFEILCGIAAVLFVVYYYLTATFDFWKNRGVVGPKPVPIFGTARNIMFAKIPMAEYTRSIYNQYRDEPMVGTFMGRTPHLIIKDLELIKDVLIKDFPKFADRAIVNVYDKTEPLSAHIFNLESTRWRPLRAKLSPVFTSGKLREMFYLIIECSHTFEKYLDKQIEKNEPIECRELTAKFTTDVIGSCAFGIDMNSLSDEEGEFRKMGREILAVNFENIVRLKLKQFMPGLYNLLGYVIPDKKFAPFFTKVVTDSIKYRKEHNVMRPDFIHLLMQLQAHPDKLDNIELTDSLLTAQVFVFFVAGFETSSSTMSNALYELAKNQDIQNKLREEIRANWGNTDGDMKYENVKEMKYLDKVFKETLRKYPPGVHLLRKAVSDYTFNGTKVTIPKGTQVWIPVYAIHTDPNFFPNPEKFDPERFNEDAVASRHPMTYLPFGDGPRNCIGARFAIYQTKIGLITILRNHRVEVCEKTITKYEINPGSLIPVPIGGIYLKITKIGS</sequence>
<dbReference type="InterPro" id="IPR017972">
    <property type="entry name" value="Cyt_P450_CS"/>
</dbReference>
<evidence type="ECO:0000256" key="8">
    <source>
        <dbReference type="ARBA" id="ARBA00022848"/>
    </source>
</evidence>
<gene>
    <name evidence="16" type="primary">LOC108631932</name>
</gene>
<name>A0AAJ7JEM3_9HYME</name>
<dbReference type="Proteomes" id="UP000694925">
    <property type="component" value="Unplaced"/>
</dbReference>
<keyword evidence="6 13" id="KW-0479">Metal-binding</keyword>
<keyword evidence="8" id="KW-0492">Microsome</keyword>
<evidence type="ECO:0000256" key="1">
    <source>
        <dbReference type="ARBA" id="ARBA00001971"/>
    </source>
</evidence>
<dbReference type="CDD" id="cd11056">
    <property type="entry name" value="CYP6-like"/>
    <property type="match status" value="2"/>
</dbReference>
<dbReference type="GeneID" id="108631932"/>
<dbReference type="InterPro" id="IPR001128">
    <property type="entry name" value="Cyt_P450"/>
</dbReference>
<accession>A0AAJ7JEM3</accession>
<dbReference type="PRINTS" id="PR00385">
    <property type="entry name" value="P450"/>
</dbReference>
<dbReference type="GO" id="GO:0020037">
    <property type="term" value="F:heme binding"/>
    <property type="evidence" value="ECO:0007669"/>
    <property type="project" value="InterPro"/>
</dbReference>
<keyword evidence="15" id="KW-1185">Reference proteome</keyword>
<comment type="subcellular location">
    <subcellularLocation>
        <location evidence="3">Endoplasmic reticulum membrane</location>
        <topology evidence="3">Peripheral membrane protein</topology>
    </subcellularLocation>
    <subcellularLocation>
        <location evidence="2">Microsome membrane</location>
        <topology evidence="2">Peripheral membrane protein</topology>
    </subcellularLocation>
</comment>